<gene>
    <name evidence="2" type="ORF">SAMN05421641_11042</name>
</gene>
<sequence length="532" mass="57083">MSMLVPPAYASASGGAALLRRGLLALWLASAPVLCLLWLKVEPSPDQAQFDYMAWMATQGMPFYSGSFDMNWPGAMLLHLAALRLFGPAPWAWHLADFLLMQGVAIAAAALLWRAGFRLAPFVALALYPPVYVTAGGWMAGQRDIIAAGLSVMACCAMLAPARRELAGLACAGMLVGAAVMVRPTYLSVLAGLLIIEALPRAWIGWPRRHGTAARLAAPAAGFALVVLAVVLWALAVGNLDDWYRQSVLFTAQVYADETPMAMGQTLLVLFGRWWHWMTLCGLVGLALWITRDRGLRYPLMLVLGLAAAILLSFFAQGKGFGYHLAGFLPLLVMLSAVALDRLAAARRDASDPRRRAMAGGALVAMTALVVAGIGAKLAGDAHLLADLRGRGIAPVTGGFDISAQDQERLVQIIRTGSTPDERMVQYGTAHQIPYLAQRLPAHRFITPAVELMQPDFPLYDAWMAEIRDGLETHRPRFVLIMGAPFAATDGGGLVPAGPGRPMLAALLSHMGDGYRVAMQGGFGTLFERMAD</sequence>
<reference evidence="2 3" key="1">
    <citation type="submission" date="2017-01" db="EMBL/GenBank/DDBJ databases">
        <authorList>
            <person name="Varghese N."/>
            <person name="Submissions S."/>
        </authorList>
    </citation>
    <scope>NUCLEOTIDE SEQUENCE [LARGE SCALE GENOMIC DNA]</scope>
    <source>
        <strain evidence="2 3">ATCC 700171</strain>
    </source>
</reference>
<accession>A0A1N6U227</accession>
<keyword evidence="1" id="KW-0472">Membrane</keyword>
<keyword evidence="1" id="KW-0812">Transmembrane</keyword>
<evidence type="ECO:0000313" key="3">
    <source>
        <dbReference type="Proteomes" id="UP000323956"/>
    </source>
</evidence>
<feature type="transmembrane region" description="Helical" evidence="1">
    <location>
        <begin position="322"/>
        <end position="345"/>
    </location>
</feature>
<protein>
    <recommendedName>
        <fullName evidence="4">Glycosyltransferase RgtA/B/C/D-like domain-containing protein</fullName>
    </recommendedName>
</protein>
<feature type="transmembrane region" description="Helical" evidence="1">
    <location>
        <begin position="357"/>
        <end position="376"/>
    </location>
</feature>
<evidence type="ECO:0008006" key="4">
    <source>
        <dbReference type="Google" id="ProtNLM"/>
    </source>
</evidence>
<feature type="transmembrane region" description="Helical" evidence="1">
    <location>
        <begin position="174"/>
        <end position="196"/>
    </location>
</feature>
<feature type="transmembrane region" description="Helical" evidence="1">
    <location>
        <begin position="119"/>
        <end position="138"/>
    </location>
</feature>
<evidence type="ECO:0000256" key="1">
    <source>
        <dbReference type="SAM" id="Phobius"/>
    </source>
</evidence>
<feature type="transmembrane region" description="Helical" evidence="1">
    <location>
        <begin position="216"/>
        <end position="236"/>
    </location>
</feature>
<dbReference type="AlphaFoldDB" id="A0A1N6U227"/>
<evidence type="ECO:0000313" key="2">
    <source>
        <dbReference type="EMBL" id="SIQ59589.1"/>
    </source>
</evidence>
<feature type="transmembrane region" description="Helical" evidence="1">
    <location>
        <begin position="274"/>
        <end position="291"/>
    </location>
</feature>
<feature type="transmembrane region" description="Helical" evidence="1">
    <location>
        <begin position="298"/>
        <end position="316"/>
    </location>
</feature>
<feature type="transmembrane region" description="Helical" evidence="1">
    <location>
        <begin position="95"/>
        <end position="113"/>
    </location>
</feature>
<name>A0A1N6U227_9RHOB</name>
<proteinExistence type="predicted"/>
<organism evidence="2 3">
    <name type="scientific">Paracoccus thiocyanatus</name>
    <dbReference type="NCBI Taxonomy" id="34006"/>
    <lineage>
        <taxon>Bacteria</taxon>
        <taxon>Pseudomonadati</taxon>
        <taxon>Pseudomonadota</taxon>
        <taxon>Alphaproteobacteria</taxon>
        <taxon>Rhodobacterales</taxon>
        <taxon>Paracoccaceae</taxon>
        <taxon>Paracoccus</taxon>
    </lineage>
</organism>
<dbReference type="Proteomes" id="UP000323956">
    <property type="component" value="Unassembled WGS sequence"/>
</dbReference>
<keyword evidence="1" id="KW-1133">Transmembrane helix</keyword>
<dbReference type="EMBL" id="FTMK01000010">
    <property type="protein sequence ID" value="SIQ59589.1"/>
    <property type="molecule type" value="Genomic_DNA"/>
</dbReference>
<dbReference type="RefSeq" id="WP_188128631.1">
    <property type="nucleotide sequence ID" value="NZ_FTMK01000010.1"/>
</dbReference>